<accession>A0A1S4ERV4</accession>
<dbReference type="STRING" id="121845.A0A1S4ERV4"/>
<dbReference type="AlphaFoldDB" id="A0A1S4ERV4"/>
<feature type="non-terminal residue" evidence="2">
    <location>
        <position position="1"/>
    </location>
</feature>
<organism evidence="1 2">
    <name type="scientific">Diaphorina citri</name>
    <name type="common">Asian citrus psyllid</name>
    <dbReference type="NCBI Taxonomy" id="121845"/>
    <lineage>
        <taxon>Eukaryota</taxon>
        <taxon>Metazoa</taxon>
        <taxon>Ecdysozoa</taxon>
        <taxon>Arthropoda</taxon>
        <taxon>Hexapoda</taxon>
        <taxon>Insecta</taxon>
        <taxon>Pterygota</taxon>
        <taxon>Neoptera</taxon>
        <taxon>Paraneoptera</taxon>
        <taxon>Hemiptera</taxon>
        <taxon>Sternorrhyncha</taxon>
        <taxon>Psylloidea</taxon>
        <taxon>Psyllidae</taxon>
        <taxon>Diaphorininae</taxon>
        <taxon>Diaphorina</taxon>
    </lineage>
</organism>
<dbReference type="GeneID" id="108254454"/>
<evidence type="ECO:0000313" key="2">
    <source>
        <dbReference type="RefSeq" id="XP_017304929.2"/>
    </source>
</evidence>
<dbReference type="GO" id="GO:1990130">
    <property type="term" value="C:GATOR1 complex"/>
    <property type="evidence" value="ECO:0007669"/>
    <property type="project" value="TreeGrafter"/>
</dbReference>
<dbReference type="GO" id="GO:0038202">
    <property type="term" value="P:TORC1 signaling"/>
    <property type="evidence" value="ECO:0007669"/>
    <property type="project" value="TreeGrafter"/>
</dbReference>
<dbReference type="RefSeq" id="XP_017304929.2">
    <property type="nucleotide sequence ID" value="XM_017449440.2"/>
</dbReference>
<sequence length="94" mass="10589">NEVRFVGHPTLVQSDIKDKDSNATLINIVFALHAVARPSIVKCYYDLSKRLGKALKYEEERYNYVTNEIKALQAAHDIVLSSLEEGDRMSASGY</sequence>
<dbReference type="InterPro" id="IPR005365">
    <property type="entry name" value="Npr3"/>
</dbReference>
<dbReference type="PANTHER" id="PTHR13153:SF5">
    <property type="entry name" value="GATOR COMPLEX PROTEIN NPRL3"/>
    <property type="match status" value="1"/>
</dbReference>
<protein>
    <submittedName>
        <fullName evidence="2">GATOR complex protein NPRL3</fullName>
    </submittedName>
</protein>
<dbReference type="PANTHER" id="PTHR13153">
    <property type="entry name" value="CGTHBA PROTEIN -14 GENE PROTEIN"/>
    <property type="match status" value="1"/>
</dbReference>
<dbReference type="PaxDb" id="121845-A0A1S4ERV4"/>
<dbReference type="GO" id="GO:1904262">
    <property type="term" value="P:negative regulation of TORC1 signaling"/>
    <property type="evidence" value="ECO:0007669"/>
    <property type="project" value="TreeGrafter"/>
</dbReference>
<proteinExistence type="predicted"/>
<reference evidence="2" key="1">
    <citation type="submission" date="2025-08" db="UniProtKB">
        <authorList>
            <consortium name="RefSeq"/>
        </authorList>
    </citation>
    <scope>IDENTIFICATION</scope>
</reference>
<dbReference type="GO" id="GO:0034198">
    <property type="term" value="P:cellular response to amino acid starvation"/>
    <property type="evidence" value="ECO:0007669"/>
    <property type="project" value="TreeGrafter"/>
</dbReference>
<keyword evidence="1" id="KW-1185">Reference proteome</keyword>
<dbReference type="Proteomes" id="UP000079169">
    <property type="component" value="Unplaced"/>
</dbReference>
<feature type="non-terminal residue" evidence="2">
    <location>
        <position position="94"/>
    </location>
</feature>
<dbReference type="KEGG" id="dci:108254454"/>
<gene>
    <name evidence="2" type="primary">LOC108254454</name>
</gene>
<dbReference type="CTD" id="8131"/>
<dbReference type="GO" id="GO:0010508">
    <property type="term" value="P:positive regulation of autophagy"/>
    <property type="evidence" value="ECO:0007669"/>
    <property type="project" value="TreeGrafter"/>
</dbReference>
<name>A0A1S4ERV4_DIACI</name>
<evidence type="ECO:0000313" key="1">
    <source>
        <dbReference type="Proteomes" id="UP000079169"/>
    </source>
</evidence>